<name>A0A383AM15_9ZZZZ</name>
<evidence type="ECO:0008006" key="4">
    <source>
        <dbReference type="Google" id="ProtNLM"/>
    </source>
</evidence>
<dbReference type="InterPro" id="IPR001525">
    <property type="entry name" value="C5_MeTfrase"/>
</dbReference>
<sequence>RGRDFAVMLASLSDLGYSAEWRIVDASEYGFPQRRKRVFILAELDRAHQSPKGTLESEGVLAKALPIHELDSLDSFPLSDKASDDLADISREFNSKKGDTPTPFGNCGVMVERQVWTTKCKAKYEGEFSTLGSVLVTPGKVPDSYILDSEALLREKGWIYLKGSKKEMREGTDGFTYRYAEGPVTFPDALNRASRTVVTGEGGSSPSRFKHVVKFKPTKGQVGRLGLTSAKCDEARSKLNLGKTQWLRRLT</sequence>
<feature type="non-terminal residue" evidence="3">
    <location>
        <position position="251"/>
    </location>
</feature>
<dbReference type="Gene3D" id="3.40.50.150">
    <property type="entry name" value="Vaccinia Virus protein VP39"/>
    <property type="match status" value="1"/>
</dbReference>
<evidence type="ECO:0000256" key="1">
    <source>
        <dbReference type="ARBA" id="ARBA00022603"/>
    </source>
</evidence>
<protein>
    <recommendedName>
        <fullName evidence="4">DNA (cytosine-5-)-methyltransferase</fullName>
    </recommendedName>
</protein>
<accession>A0A383AM15</accession>
<feature type="non-terminal residue" evidence="3">
    <location>
        <position position="1"/>
    </location>
</feature>
<gene>
    <name evidence="3" type="ORF">METZ01_LOCUS461089</name>
</gene>
<dbReference type="AlphaFoldDB" id="A0A383AM15"/>
<evidence type="ECO:0000256" key="2">
    <source>
        <dbReference type="ARBA" id="ARBA00022679"/>
    </source>
</evidence>
<dbReference type="GO" id="GO:0008168">
    <property type="term" value="F:methyltransferase activity"/>
    <property type="evidence" value="ECO:0007669"/>
    <property type="project" value="UniProtKB-KW"/>
</dbReference>
<organism evidence="3">
    <name type="scientific">marine metagenome</name>
    <dbReference type="NCBI Taxonomy" id="408172"/>
    <lineage>
        <taxon>unclassified sequences</taxon>
        <taxon>metagenomes</taxon>
        <taxon>ecological metagenomes</taxon>
    </lineage>
</organism>
<keyword evidence="1" id="KW-0489">Methyltransferase</keyword>
<dbReference type="InterPro" id="IPR029063">
    <property type="entry name" value="SAM-dependent_MTases_sf"/>
</dbReference>
<reference evidence="3" key="1">
    <citation type="submission" date="2018-05" db="EMBL/GenBank/DDBJ databases">
        <authorList>
            <person name="Lanie J.A."/>
            <person name="Ng W.-L."/>
            <person name="Kazmierczak K.M."/>
            <person name="Andrzejewski T.M."/>
            <person name="Davidsen T.M."/>
            <person name="Wayne K.J."/>
            <person name="Tettelin H."/>
            <person name="Glass J.I."/>
            <person name="Rusch D."/>
            <person name="Podicherti R."/>
            <person name="Tsui H.-C.T."/>
            <person name="Winkler M.E."/>
        </authorList>
    </citation>
    <scope>NUCLEOTIDE SEQUENCE</scope>
</reference>
<dbReference type="GO" id="GO:0032259">
    <property type="term" value="P:methylation"/>
    <property type="evidence" value="ECO:0007669"/>
    <property type="project" value="UniProtKB-KW"/>
</dbReference>
<keyword evidence="2" id="KW-0808">Transferase</keyword>
<proteinExistence type="predicted"/>
<dbReference type="SUPFAM" id="SSF53335">
    <property type="entry name" value="S-adenosyl-L-methionine-dependent methyltransferases"/>
    <property type="match status" value="1"/>
</dbReference>
<evidence type="ECO:0000313" key="3">
    <source>
        <dbReference type="EMBL" id="SVE08235.1"/>
    </source>
</evidence>
<dbReference type="EMBL" id="UINC01192881">
    <property type="protein sequence ID" value="SVE08235.1"/>
    <property type="molecule type" value="Genomic_DNA"/>
</dbReference>
<dbReference type="Pfam" id="PF00145">
    <property type="entry name" value="DNA_methylase"/>
    <property type="match status" value="1"/>
</dbReference>